<dbReference type="OrthoDB" id="333005at2759"/>
<keyword evidence="1" id="KW-1133">Transmembrane helix</keyword>
<protein>
    <submittedName>
        <fullName evidence="2">Putative transmembrane protein</fullName>
    </submittedName>
</protein>
<evidence type="ECO:0000256" key="1">
    <source>
        <dbReference type="SAM" id="Phobius"/>
    </source>
</evidence>
<keyword evidence="1 2" id="KW-0812">Transmembrane</keyword>
<sequence length="329" mass="36581">MSVNYIVLQAHVQVFRASSEAPIDMTFLIIGSAPSVQLPSPKKEQTVHIRSSSFCRISKHYFTMERHTILKRPLFLVCSPRNLYLFLLLAAVFSPCTVHDKHQTRSVYSVLRIIWGLNFVRAARPVEKGDSGEDGEWLGDLGGTNNLLLPGARATQMNKPKVVAKQKRVGEGSKSTTPKALQVAKPGWKAFYDNAKKKLFTGTVTNTAIWSAIVVAVTMFVTFGAYRSLNRFRDTRFEQMDHELSDLRARREELAQQNPRERFIEAAGMEKQHAEALRDILETVRRSPGSAELLLHPGIEGDSDLALASLVSMFSVAPSCDCSVSCGTV</sequence>
<organism evidence="2 3">
    <name type="scientific">Toxoplasma gondii p89</name>
    <dbReference type="NCBI Taxonomy" id="943119"/>
    <lineage>
        <taxon>Eukaryota</taxon>
        <taxon>Sar</taxon>
        <taxon>Alveolata</taxon>
        <taxon>Apicomplexa</taxon>
        <taxon>Conoidasida</taxon>
        <taxon>Coccidia</taxon>
        <taxon>Eucoccidiorida</taxon>
        <taxon>Eimeriorina</taxon>
        <taxon>Sarcocystidae</taxon>
        <taxon>Toxoplasma</taxon>
    </lineage>
</organism>
<keyword evidence="1" id="KW-0472">Membrane</keyword>
<accession>A0A086JBK3</accession>
<comment type="caution">
    <text evidence="2">The sequence shown here is derived from an EMBL/GenBank/DDBJ whole genome shotgun (WGS) entry which is preliminary data.</text>
</comment>
<proteinExistence type="predicted"/>
<dbReference type="EMBL" id="AEYI02002153">
    <property type="protein sequence ID" value="KFG29521.1"/>
    <property type="molecule type" value="Genomic_DNA"/>
</dbReference>
<evidence type="ECO:0000313" key="2">
    <source>
        <dbReference type="EMBL" id="KFG29521.1"/>
    </source>
</evidence>
<dbReference type="VEuPathDB" id="ToxoDB:TGP89_279350"/>
<dbReference type="Proteomes" id="UP000028828">
    <property type="component" value="Unassembled WGS sequence"/>
</dbReference>
<gene>
    <name evidence="2" type="ORF">TGP89_279350</name>
</gene>
<dbReference type="AlphaFoldDB" id="A0A086JBK3"/>
<name>A0A086JBK3_TOXGO</name>
<evidence type="ECO:0000313" key="3">
    <source>
        <dbReference type="Proteomes" id="UP000028828"/>
    </source>
</evidence>
<reference evidence="2 3" key="1">
    <citation type="submission" date="2014-03" db="EMBL/GenBank/DDBJ databases">
        <authorList>
            <person name="Sibley D."/>
            <person name="Venepally P."/>
            <person name="Karamycheva S."/>
            <person name="Hadjithomas M."/>
            <person name="Khan A."/>
            <person name="Brunk B."/>
            <person name="Roos D."/>
            <person name="Caler E."/>
            <person name="Lorenzi H."/>
        </authorList>
    </citation>
    <scope>NUCLEOTIDE SEQUENCE [LARGE SCALE GENOMIC DNA]</scope>
    <source>
        <strain evidence="3">p89</strain>
    </source>
</reference>
<feature type="transmembrane region" description="Helical" evidence="1">
    <location>
        <begin position="208"/>
        <end position="226"/>
    </location>
</feature>